<dbReference type="InterPro" id="IPR048256">
    <property type="entry name" value="Tektin-like"/>
</dbReference>
<evidence type="ECO:0000256" key="2">
    <source>
        <dbReference type="ARBA" id="ARBA00007209"/>
    </source>
</evidence>
<keyword evidence="16" id="KW-1185">Reference proteome</keyword>
<dbReference type="InterPro" id="IPR000435">
    <property type="entry name" value="Tektins"/>
</dbReference>
<proteinExistence type="inferred from homology"/>
<comment type="subcellular location">
    <subcellularLocation>
        <location evidence="12">Cytoplasm</location>
        <location evidence="12">Cytoskeleton</location>
        <location evidence="12">Cilium axoneme</location>
    </subcellularLocation>
    <subcellularLocation>
        <location evidence="1">Cytoplasm</location>
        <location evidence="1">Cytoskeleton</location>
        <location evidence="1">Flagellum axoneme</location>
    </subcellularLocation>
</comment>
<dbReference type="Proteomes" id="UP001623349">
    <property type="component" value="Unassembled WGS sequence"/>
</dbReference>
<reference evidence="15 16" key="1">
    <citation type="submission" date="2024-08" db="EMBL/GenBank/DDBJ databases">
        <title>The draft genome of Apodemus speciosus.</title>
        <authorList>
            <person name="Nabeshima K."/>
            <person name="Suzuki S."/>
            <person name="Onuma M."/>
        </authorList>
    </citation>
    <scope>NUCLEOTIDE SEQUENCE [LARGE SCALE GENOMIC DNA]</scope>
    <source>
        <strain evidence="15">IB14-021</strain>
    </source>
</reference>
<sequence>MEFLGTTQTASYCGPKKGCGLLALPPAGQDPVVQECYQPFHLPGYRYLNAWRPSVFYKIATTQTCPEECSSNRRPPTILPSLRSALFCRYTPRDWDRSNDLQLRGAEASRLWASRLTGDSLRIMQDKDQLIHQMQEGTSRNLGQRLSDIGFWKSELCYELDRLLTENSSMDTLKRRLECAAEEVNCPLQPVALECLYNREKRIGIDLVHDNVEKNLIREVDLLKCCQDQMRKLAKRIDFQIRVHTRVLDVYLVSGEAGSHGMVTDGRELPCGYWKLNAHPLAHTPMSFEDQRTTLRSQFPPYTVTSGLRCKSSSMSSKFFYLLGHVGGLDHFCFPDNSDNRDAQHALERDIEDKSSAQYIDESCFNLRNTSDSISFFHGVEKFDGTVSIPETWAKFSNDNIRHAQNMRANSIRLREEAEHLFETLSDQMWRQFTNTNLAFNARISEETDVKNKLQTQLAKILQEIFQAENTIMLLERAIAAKECPLKVAQTRLACRTRRPNVELCRDVPQFRGLHHRRHSTDAQAKASGDARHVAAASDDQVPAGARTGHQSQHLVY</sequence>
<keyword evidence="8" id="KW-0206">Cytoskeleton</keyword>
<evidence type="ECO:0000256" key="11">
    <source>
        <dbReference type="ARBA" id="ARBA00047089"/>
    </source>
</evidence>
<name>A0ABQ0FLF4_APOSI</name>
<evidence type="ECO:0000313" key="16">
    <source>
        <dbReference type="Proteomes" id="UP001623349"/>
    </source>
</evidence>
<organism evidence="15 16">
    <name type="scientific">Apodemus speciosus</name>
    <name type="common">Large Japanese field mouse</name>
    <dbReference type="NCBI Taxonomy" id="105296"/>
    <lineage>
        <taxon>Eukaryota</taxon>
        <taxon>Metazoa</taxon>
        <taxon>Chordata</taxon>
        <taxon>Craniata</taxon>
        <taxon>Vertebrata</taxon>
        <taxon>Euteleostomi</taxon>
        <taxon>Mammalia</taxon>
        <taxon>Eutheria</taxon>
        <taxon>Euarchontoglires</taxon>
        <taxon>Glires</taxon>
        <taxon>Rodentia</taxon>
        <taxon>Myomorpha</taxon>
        <taxon>Muroidea</taxon>
        <taxon>Muridae</taxon>
        <taxon>Murinae</taxon>
        <taxon>Apodemus</taxon>
    </lineage>
</organism>
<protein>
    <recommendedName>
        <fullName evidence="12">Tektin</fullName>
    </recommendedName>
</protein>
<evidence type="ECO:0000256" key="12">
    <source>
        <dbReference type="RuleBase" id="RU367040"/>
    </source>
</evidence>
<dbReference type="EMBL" id="BAAFST010000016">
    <property type="protein sequence ID" value="GAB1299995.1"/>
    <property type="molecule type" value="Genomic_DNA"/>
</dbReference>
<dbReference type="PANTHER" id="PTHR19960">
    <property type="entry name" value="TEKTIN"/>
    <property type="match status" value="1"/>
</dbReference>
<evidence type="ECO:0000313" key="15">
    <source>
        <dbReference type="EMBL" id="GAB1299995.1"/>
    </source>
</evidence>
<comment type="caution">
    <text evidence="15">The sequence shown here is derived from an EMBL/GenBank/DDBJ whole genome shotgun (WGS) entry which is preliminary data.</text>
</comment>
<feature type="coiled-coil region" evidence="13">
    <location>
        <begin position="444"/>
        <end position="478"/>
    </location>
</feature>
<comment type="subunit">
    <text evidence="11">Microtubule inner protein component of sperm flagellar doublet microtubules. Interacts with TEKT3.</text>
</comment>
<keyword evidence="5 12" id="KW-0282">Flagellum</keyword>
<evidence type="ECO:0000256" key="9">
    <source>
        <dbReference type="ARBA" id="ARBA00023273"/>
    </source>
</evidence>
<evidence type="ECO:0000256" key="10">
    <source>
        <dbReference type="ARBA" id="ARBA00046061"/>
    </source>
</evidence>
<evidence type="ECO:0000256" key="4">
    <source>
        <dbReference type="ARBA" id="ARBA00022843"/>
    </source>
</evidence>
<feature type="region of interest" description="Disordered" evidence="14">
    <location>
        <begin position="515"/>
        <end position="557"/>
    </location>
</feature>
<accession>A0ABQ0FLF4</accession>
<evidence type="ECO:0000256" key="5">
    <source>
        <dbReference type="ARBA" id="ARBA00022846"/>
    </source>
</evidence>
<comment type="function">
    <text evidence="12">Microtubule inner protein (MIP) part of the dynein-decorated doublet microtubules (DMTs) in cilia and flagellar axoneme. Forms filamentous polymers in the walls of ciliary and flagellar microtubules. Required for normal sperm mobility.</text>
</comment>
<gene>
    <name evidence="15" type="ORF">APTSU1_001523300</name>
</gene>
<dbReference type="PRINTS" id="PR00511">
    <property type="entry name" value="TEKTIN"/>
</dbReference>
<keyword evidence="9 12" id="KW-0966">Cell projection</keyword>
<comment type="function">
    <text evidence="10">Sperm-specific microtubule inner protein (MIP) part of the dynein-decorated doublet microtubules (DMTs) in flagellar axoneme. Forms an extensive interaction network in different conformations that reinforces the helix bundle composed by other tektin proteins (TEKT1 to TEKT4) and MIPs to anchor the tektin bundle onto the tubulin wall of A-tubule of the sperm flagellum.</text>
</comment>
<keyword evidence="4" id="KW-0832">Ubl conjugation</keyword>
<keyword evidence="6 13" id="KW-0175">Coiled coil</keyword>
<dbReference type="PANTHER" id="PTHR19960:SF23">
    <property type="entry name" value="TEKTIN-5"/>
    <property type="match status" value="1"/>
</dbReference>
<comment type="similarity">
    <text evidence="2 12">Belongs to the tektin family.</text>
</comment>
<evidence type="ECO:0000256" key="6">
    <source>
        <dbReference type="ARBA" id="ARBA00023054"/>
    </source>
</evidence>
<dbReference type="Pfam" id="PF03148">
    <property type="entry name" value="Tektin"/>
    <property type="match status" value="2"/>
</dbReference>
<evidence type="ECO:0000256" key="13">
    <source>
        <dbReference type="SAM" id="Coils"/>
    </source>
</evidence>
<evidence type="ECO:0000256" key="3">
    <source>
        <dbReference type="ARBA" id="ARBA00022490"/>
    </source>
</evidence>
<evidence type="ECO:0000256" key="8">
    <source>
        <dbReference type="ARBA" id="ARBA00023212"/>
    </source>
</evidence>
<evidence type="ECO:0000256" key="14">
    <source>
        <dbReference type="SAM" id="MobiDB-lite"/>
    </source>
</evidence>
<keyword evidence="7 12" id="KW-0969">Cilium</keyword>
<evidence type="ECO:0000256" key="7">
    <source>
        <dbReference type="ARBA" id="ARBA00023069"/>
    </source>
</evidence>
<evidence type="ECO:0000256" key="1">
    <source>
        <dbReference type="ARBA" id="ARBA00004611"/>
    </source>
</evidence>
<keyword evidence="3" id="KW-0963">Cytoplasm</keyword>